<keyword evidence="2" id="KW-1185">Reference proteome</keyword>
<sequence>MLRPSYQFKFNALLMDITRLLLVIVPNRYGQNFQAPLIPKNNYIKKHALKNIGWFPVVLTYYEVKIATFQIQEIFIQNYNIKQVSLHSIQTFTFETISPVNFVFIHQAKFIILNMQGLWKRQFNLLHKYINISNFLISFFL</sequence>
<reference evidence="1" key="1">
    <citation type="submission" date="2021-01" db="EMBL/GenBank/DDBJ databases">
        <authorList>
            <consortium name="Genoscope - CEA"/>
            <person name="William W."/>
        </authorList>
    </citation>
    <scope>NUCLEOTIDE SEQUENCE</scope>
</reference>
<evidence type="ECO:0000313" key="1">
    <source>
        <dbReference type="EMBL" id="CAD8081069.1"/>
    </source>
</evidence>
<dbReference type="AlphaFoldDB" id="A0A8S1MN87"/>
<evidence type="ECO:0000313" key="2">
    <source>
        <dbReference type="Proteomes" id="UP000692954"/>
    </source>
</evidence>
<protein>
    <submittedName>
        <fullName evidence="1">Uncharacterized protein</fullName>
    </submittedName>
</protein>
<dbReference type="Proteomes" id="UP000692954">
    <property type="component" value="Unassembled WGS sequence"/>
</dbReference>
<name>A0A8S1MN87_9CILI</name>
<proteinExistence type="predicted"/>
<comment type="caution">
    <text evidence="1">The sequence shown here is derived from an EMBL/GenBank/DDBJ whole genome shotgun (WGS) entry which is preliminary data.</text>
</comment>
<gene>
    <name evidence="1" type="ORF">PSON_ATCC_30995.1.T0410217</name>
</gene>
<accession>A0A8S1MN87</accession>
<organism evidence="1 2">
    <name type="scientific">Paramecium sonneborni</name>
    <dbReference type="NCBI Taxonomy" id="65129"/>
    <lineage>
        <taxon>Eukaryota</taxon>
        <taxon>Sar</taxon>
        <taxon>Alveolata</taxon>
        <taxon>Ciliophora</taxon>
        <taxon>Intramacronucleata</taxon>
        <taxon>Oligohymenophorea</taxon>
        <taxon>Peniculida</taxon>
        <taxon>Parameciidae</taxon>
        <taxon>Paramecium</taxon>
    </lineage>
</organism>
<dbReference type="EMBL" id="CAJJDN010000041">
    <property type="protein sequence ID" value="CAD8081069.1"/>
    <property type="molecule type" value="Genomic_DNA"/>
</dbReference>